<keyword evidence="2" id="KW-0560">Oxidoreductase</keyword>
<dbReference type="PANTHER" id="PTHR43115:SF4">
    <property type="entry name" value="DEHYDROGENASE_REDUCTASE SDR FAMILY MEMBER 11"/>
    <property type="match status" value="1"/>
</dbReference>
<keyword evidence="5" id="KW-1185">Reference proteome</keyword>
<accession>A0A9P0HNT7</accession>
<dbReference type="GO" id="GO:0016616">
    <property type="term" value="F:oxidoreductase activity, acting on the CH-OH group of donors, NAD or NADP as acceptor"/>
    <property type="evidence" value="ECO:0007669"/>
    <property type="project" value="UniProtKB-ARBA"/>
</dbReference>
<dbReference type="Proteomes" id="UP001152798">
    <property type="component" value="Chromosome 6"/>
</dbReference>
<dbReference type="FunFam" id="3.40.50.720:FF:000047">
    <property type="entry name" value="NADP-dependent L-serine/L-allo-threonine dehydrogenase"/>
    <property type="match status" value="1"/>
</dbReference>
<evidence type="ECO:0000256" key="1">
    <source>
        <dbReference type="ARBA" id="ARBA00006484"/>
    </source>
</evidence>
<dbReference type="SUPFAM" id="SSF51735">
    <property type="entry name" value="NAD(P)-binding Rossmann-fold domains"/>
    <property type="match status" value="1"/>
</dbReference>
<evidence type="ECO:0000313" key="5">
    <source>
        <dbReference type="Proteomes" id="UP001152798"/>
    </source>
</evidence>
<dbReference type="InterPro" id="IPR036291">
    <property type="entry name" value="NAD(P)-bd_dom_sf"/>
</dbReference>
<dbReference type="Gene3D" id="3.40.50.720">
    <property type="entry name" value="NAD(P)-binding Rossmann-like Domain"/>
    <property type="match status" value="1"/>
</dbReference>
<evidence type="ECO:0008006" key="6">
    <source>
        <dbReference type="Google" id="ProtNLM"/>
    </source>
</evidence>
<dbReference type="EMBL" id="OV725082">
    <property type="protein sequence ID" value="CAH1405124.1"/>
    <property type="molecule type" value="Genomic_DNA"/>
</dbReference>
<reference evidence="4" key="1">
    <citation type="submission" date="2022-01" db="EMBL/GenBank/DDBJ databases">
        <authorList>
            <person name="King R."/>
        </authorList>
    </citation>
    <scope>NUCLEOTIDE SEQUENCE</scope>
</reference>
<dbReference type="AlphaFoldDB" id="A0A9P0HNT7"/>
<dbReference type="PRINTS" id="PR00080">
    <property type="entry name" value="SDRFAMILY"/>
</dbReference>
<dbReference type="OrthoDB" id="1933717at2759"/>
<sequence length="241" mass="26410">MDRWSNRVAVVSGASEGIGEAIVRRLAAEGMKVVALARREEMLKKLEEEMTEKKLYVRGHVCDVSKDDQVQSAFNWIEENVGPVSVLVNNAGVYRVIPVPEMDISTMKTIVDTNLTGLLETTIHGLRSMKKNNIDDGHIFNINSILGHRVRGNKGDSVYSATKHAVTVLNETLKAELGEKKSKIRVTSISPGTVRTTMAKDVIARRPGVGFLEPEDVVDSVMFALSSPANVNISEITIDPV</sequence>
<dbReference type="Pfam" id="PF00106">
    <property type="entry name" value="adh_short"/>
    <property type="match status" value="1"/>
</dbReference>
<protein>
    <recommendedName>
        <fullName evidence="6">Farnesol dehydrogenase-like</fullName>
    </recommendedName>
</protein>
<evidence type="ECO:0000313" key="4">
    <source>
        <dbReference type="EMBL" id="CAH1405124.1"/>
    </source>
</evidence>
<evidence type="ECO:0000256" key="3">
    <source>
        <dbReference type="RuleBase" id="RU000363"/>
    </source>
</evidence>
<dbReference type="PANTHER" id="PTHR43115">
    <property type="entry name" value="DEHYDROGENASE/REDUCTASE SDR FAMILY MEMBER 11"/>
    <property type="match status" value="1"/>
</dbReference>
<name>A0A9P0HNT7_NEZVI</name>
<organism evidence="4 5">
    <name type="scientific">Nezara viridula</name>
    <name type="common">Southern green stink bug</name>
    <name type="synonym">Cimex viridulus</name>
    <dbReference type="NCBI Taxonomy" id="85310"/>
    <lineage>
        <taxon>Eukaryota</taxon>
        <taxon>Metazoa</taxon>
        <taxon>Ecdysozoa</taxon>
        <taxon>Arthropoda</taxon>
        <taxon>Hexapoda</taxon>
        <taxon>Insecta</taxon>
        <taxon>Pterygota</taxon>
        <taxon>Neoptera</taxon>
        <taxon>Paraneoptera</taxon>
        <taxon>Hemiptera</taxon>
        <taxon>Heteroptera</taxon>
        <taxon>Panheteroptera</taxon>
        <taxon>Pentatomomorpha</taxon>
        <taxon>Pentatomoidea</taxon>
        <taxon>Pentatomidae</taxon>
        <taxon>Pentatominae</taxon>
        <taxon>Nezara</taxon>
    </lineage>
</organism>
<dbReference type="PRINTS" id="PR00081">
    <property type="entry name" value="GDHRDH"/>
</dbReference>
<gene>
    <name evidence="4" type="ORF">NEZAVI_LOCUS13404</name>
</gene>
<comment type="similarity">
    <text evidence="1 3">Belongs to the short-chain dehydrogenases/reductases (SDR) family.</text>
</comment>
<dbReference type="InterPro" id="IPR002347">
    <property type="entry name" value="SDR_fam"/>
</dbReference>
<proteinExistence type="inferred from homology"/>
<evidence type="ECO:0000256" key="2">
    <source>
        <dbReference type="ARBA" id="ARBA00023002"/>
    </source>
</evidence>